<accession>A0A103XHN4</accession>
<dbReference type="Proteomes" id="UP000243975">
    <property type="component" value="Unassembled WGS sequence"/>
</dbReference>
<protein>
    <submittedName>
        <fullName evidence="1">Uncharacterized protein</fullName>
    </submittedName>
</protein>
<dbReference type="Gramene" id="KVH90872">
    <property type="protein sequence ID" value="KVH90872"/>
    <property type="gene ID" value="Ccrd_007145"/>
</dbReference>
<dbReference type="AlphaFoldDB" id="A0A103XHN4"/>
<keyword evidence="2" id="KW-1185">Reference proteome</keyword>
<evidence type="ECO:0000313" key="2">
    <source>
        <dbReference type="Proteomes" id="UP000243975"/>
    </source>
</evidence>
<gene>
    <name evidence="1" type="ORF">Ccrd_007145</name>
</gene>
<comment type="caution">
    <text evidence="1">The sequence shown here is derived from an EMBL/GenBank/DDBJ whole genome shotgun (WGS) entry which is preliminary data.</text>
</comment>
<reference evidence="1 2" key="1">
    <citation type="journal article" date="2016" name="Sci. Rep.">
        <title>The genome sequence of the outbreeding globe artichoke constructed de novo incorporating a phase-aware low-pass sequencing strategy of F1 progeny.</title>
        <authorList>
            <person name="Scaglione D."/>
            <person name="Reyes-Chin-Wo S."/>
            <person name="Acquadro A."/>
            <person name="Froenicke L."/>
            <person name="Portis E."/>
            <person name="Beitel C."/>
            <person name="Tirone M."/>
            <person name="Mauro R."/>
            <person name="Lo Monaco A."/>
            <person name="Mauromicale G."/>
            <person name="Faccioli P."/>
            <person name="Cattivelli L."/>
            <person name="Rieseberg L."/>
            <person name="Michelmore R."/>
            <person name="Lanteri S."/>
        </authorList>
    </citation>
    <scope>NUCLEOTIDE SEQUENCE [LARGE SCALE GENOMIC DNA]</scope>
    <source>
        <strain evidence="1">2C</strain>
    </source>
</reference>
<sequence length="73" mass="8275">MMIMRRSRTRFWSLSGGCQSSVAAELASKADASQFAGAQVEKVDCEFKLPFWFLLEDLLIIIREGEPSDWFGL</sequence>
<evidence type="ECO:0000313" key="1">
    <source>
        <dbReference type="EMBL" id="KVH90872.1"/>
    </source>
</evidence>
<dbReference type="EMBL" id="LEKV01005088">
    <property type="protein sequence ID" value="KVH90872.1"/>
    <property type="molecule type" value="Genomic_DNA"/>
</dbReference>
<proteinExistence type="predicted"/>
<organism evidence="1 2">
    <name type="scientific">Cynara cardunculus var. scolymus</name>
    <name type="common">Globe artichoke</name>
    <name type="synonym">Cynara scolymus</name>
    <dbReference type="NCBI Taxonomy" id="59895"/>
    <lineage>
        <taxon>Eukaryota</taxon>
        <taxon>Viridiplantae</taxon>
        <taxon>Streptophyta</taxon>
        <taxon>Embryophyta</taxon>
        <taxon>Tracheophyta</taxon>
        <taxon>Spermatophyta</taxon>
        <taxon>Magnoliopsida</taxon>
        <taxon>eudicotyledons</taxon>
        <taxon>Gunneridae</taxon>
        <taxon>Pentapetalae</taxon>
        <taxon>asterids</taxon>
        <taxon>campanulids</taxon>
        <taxon>Asterales</taxon>
        <taxon>Asteraceae</taxon>
        <taxon>Carduoideae</taxon>
        <taxon>Cardueae</taxon>
        <taxon>Carduinae</taxon>
        <taxon>Cynara</taxon>
    </lineage>
</organism>
<name>A0A103XHN4_CYNCS</name>